<proteinExistence type="predicted"/>
<feature type="region of interest" description="Disordered" evidence="1">
    <location>
        <begin position="1"/>
        <end position="34"/>
    </location>
</feature>
<keyword evidence="4" id="KW-1185">Reference proteome</keyword>
<dbReference type="EMBL" id="JAPWDS010000003">
    <property type="protein sequence ID" value="KAJ5504581.1"/>
    <property type="molecule type" value="Genomic_DNA"/>
</dbReference>
<organism evidence="3 4">
    <name type="scientific">Penicillium fimorum</name>
    <dbReference type="NCBI Taxonomy" id="1882269"/>
    <lineage>
        <taxon>Eukaryota</taxon>
        <taxon>Fungi</taxon>
        <taxon>Dikarya</taxon>
        <taxon>Ascomycota</taxon>
        <taxon>Pezizomycotina</taxon>
        <taxon>Eurotiomycetes</taxon>
        <taxon>Eurotiomycetidae</taxon>
        <taxon>Eurotiales</taxon>
        <taxon>Aspergillaceae</taxon>
        <taxon>Penicillium</taxon>
    </lineage>
</organism>
<feature type="transmembrane region" description="Helical" evidence="2">
    <location>
        <begin position="61"/>
        <end position="83"/>
    </location>
</feature>
<reference evidence="3" key="1">
    <citation type="submission" date="2022-12" db="EMBL/GenBank/DDBJ databases">
        <authorList>
            <person name="Petersen C."/>
        </authorList>
    </citation>
    <scope>NUCLEOTIDE SEQUENCE</scope>
    <source>
        <strain evidence="3">IBT 29495</strain>
    </source>
</reference>
<sequence length="97" mass="10747">MKSRRNNDHFTAQPLPFSTQVGRGPADAEQPSPVPSVNAMVATQEKPTDSKLHASLNIDHWWGWDILGLGMALAVLIAIIVILRMYDGEQQPSWRGI</sequence>
<protein>
    <submittedName>
        <fullName evidence="3">Uncharacterized protein</fullName>
    </submittedName>
</protein>
<evidence type="ECO:0000256" key="1">
    <source>
        <dbReference type="SAM" id="MobiDB-lite"/>
    </source>
</evidence>
<evidence type="ECO:0000313" key="4">
    <source>
        <dbReference type="Proteomes" id="UP001149954"/>
    </source>
</evidence>
<dbReference type="AlphaFoldDB" id="A0A9W9XX53"/>
<reference evidence="3" key="2">
    <citation type="journal article" date="2023" name="IMA Fungus">
        <title>Comparative genomic study of the Penicillium genus elucidates a diverse pangenome and 15 lateral gene transfer events.</title>
        <authorList>
            <person name="Petersen C."/>
            <person name="Sorensen T."/>
            <person name="Nielsen M.R."/>
            <person name="Sondergaard T.E."/>
            <person name="Sorensen J.L."/>
            <person name="Fitzpatrick D.A."/>
            <person name="Frisvad J.C."/>
            <person name="Nielsen K.L."/>
        </authorList>
    </citation>
    <scope>NUCLEOTIDE SEQUENCE</scope>
    <source>
        <strain evidence="3">IBT 29495</strain>
    </source>
</reference>
<comment type="caution">
    <text evidence="3">The sequence shown here is derived from an EMBL/GenBank/DDBJ whole genome shotgun (WGS) entry which is preliminary data.</text>
</comment>
<keyword evidence="2" id="KW-0472">Membrane</keyword>
<evidence type="ECO:0000256" key="2">
    <source>
        <dbReference type="SAM" id="Phobius"/>
    </source>
</evidence>
<keyword evidence="2" id="KW-0812">Transmembrane</keyword>
<gene>
    <name evidence="3" type="ORF">N7463_007455</name>
</gene>
<accession>A0A9W9XX53</accession>
<evidence type="ECO:0000313" key="3">
    <source>
        <dbReference type="EMBL" id="KAJ5504581.1"/>
    </source>
</evidence>
<name>A0A9W9XX53_9EURO</name>
<keyword evidence="2" id="KW-1133">Transmembrane helix</keyword>
<dbReference type="Proteomes" id="UP001149954">
    <property type="component" value="Unassembled WGS sequence"/>
</dbReference>